<dbReference type="Pfam" id="PF03129">
    <property type="entry name" value="HGTP_anticodon"/>
    <property type="match status" value="1"/>
</dbReference>
<dbReference type="InterPro" id="IPR033656">
    <property type="entry name" value="HisRS_anticodon"/>
</dbReference>
<dbReference type="PIRSF" id="PIRSF001549">
    <property type="entry name" value="His-tRNA_synth"/>
    <property type="match status" value="1"/>
</dbReference>
<protein>
    <recommendedName>
        <fullName evidence="9">Histidine--tRNA ligase</fullName>
        <ecNumber evidence="9">6.1.1.21</ecNumber>
    </recommendedName>
    <alternativeName>
        <fullName evidence="9">Histidyl-tRNA synthetase</fullName>
        <shortName evidence="9">HisRS</shortName>
    </alternativeName>
</protein>
<feature type="domain" description="Aminoacyl-transfer RNA synthetases class-II family profile" evidence="10">
    <location>
        <begin position="34"/>
        <end position="324"/>
    </location>
</feature>
<dbReference type="InterPro" id="IPR006195">
    <property type="entry name" value="aa-tRNA-synth_II"/>
</dbReference>
<evidence type="ECO:0000313" key="12">
    <source>
        <dbReference type="Proteomes" id="UP001489509"/>
    </source>
</evidence>
<dbReference type="InterPro" id="IPR045864">
    <property type="entry name" value="aa-tRNA-synth_II/BPL/LPL"/>
</dbReference>
<dbReference type="PANTHER" id="PTHR43707">
    <property type="entry name" value="HISTIDYL-TRNA SYNTHETASE"/>
    <property type="match status" value="1"/>
</dbReference>
<keyword evidence="7 9" id="KW-0030">Aminoacyl-tRNA synthetase</keyword>
<evidence type="ECO:0000256" key="9">
    <source>
        <dbReference type="HAMAP-Rule" id="MF_00127"/>
    </source>
</evidence>
<dbReference type="Gene3D" id="3.30.930.10">
    <property type="entry name" value="Bira Bifunctional Protein, Domain 2"/>
    <property type="match status" value="1"/>
</dbReference>
<dbReference type="HAMAP" id="MF_00127">
    <property type="entry name" value="His_tRNA_synth"/>
    <property type="match status" value="1"/>
</dbReference>
<dbReference type="SUPFAM" id="SSF55681">
    <property type="entry name" value="Class II aaRS and biotin synthetases"/>
    <property type="match status" value="1"/>
</dbReference>
<comment type="similarity">
    <text evidence="1 9">Belongs to the class-II aminoacyl-tRNA synthetase family.</text>
</comment>
<comment type="subunit">
    <text evidence="9">Homodimer.</text>
</comment>
<dbReference type="InterPro" id="IPR004516">
    <property type="entry name" value="HisRS/HisZ"/>
</dbReference>
<dbReference type="NCBIfam" id="TIGR00442">
    <property type="entry name" value="hisS"/>
    <property type="match status" value="1"/>
</dbReference>
<dbReference type="PANTHER" id="PTHR43707:SF1">
    <property type="entry name" value="HISTIDINE--TRNA LIGASE, MITOCHONDRIAL-RELATED"/>
    <property type="match status" value="1"/>
</dbReference>
<organism evidence="11 12">
    <name type="scientific">Solibaculum intestinale</name>
    <dbReference type="NCBI Taxonomy" id="3133165"/>
    <lineage>
        <taxon>Bacteria</taxon>
        <taxon>Bacillati</taxon>
        <taxon>Bacillota</taxon>
        <taxon>Clostridia</taxon>
        <taxon>Eubacteriales</taxon>
        <taxon>Oscillospiraceae</taxon>
        <taxon>Solibaculum</taxon>
    </lineage>
</organism>
<evidence type="ECO:0000313" key="11">
    <source>
        <dbReference type="EMBL" id="MEQ2439779.1"/>
    </source>
</evidence>
<keyword evidence="5 9" id="KW-0067">ATP-binding</keyword>
<dbReference type="EC" id="6.1.1.21" evidence="9"/>
<keyword evidence="3 9" id="KW-0436">Ligase</keyword>
<evidence type="ECO:0000256" key="6">
    <source>
        <dbReference type="ARBA" id="ARBA00022917"/>
    </source>
</evidence>
<comment type="subcellular location">
    <subcellularLocation>
        <location evidence="9">Cytoplasm</location>
    </subcellularLocation>
</comment>
<keyword evidence="6 9" id="KW-0648">Protein biosynthesis</keyword>
<comment type="catalytic activity">
    <reaction evidence="8 9">
        <text>tRNA(His) + L-histidine + ATP = L-histidyl-tRNA(His) + AMP + diphosphate + H(+)</text>
        <dbReference type="Rhea" id="RHEA:17313"/>
        <dbReference type="Rhea" id="RHEA-COMP:9665"/>
        <dbReference type="Rhea" id="RHEA-COMP:9689"/>
        <dbReference type="ChEBI" id="CHEBI:15378"/>
        <dbReference type="ChEBI" id="CHEBI:30616"/>
        <dbReference type="ChEBI" id="CHEBI:33019"/>
        <dbReference type="ChEBI" id="CHEBI:57595"/>
        <dbReference type="ChEBI" id="CHEBI:78442"/>
        <dbReference type="ChEBI" id="CHEBI:78527"/>
        <dbReference type="ChEBI" id="CHEBI:456215"/>
        <dbReference type="EC" id="6.1.1.21"/>
    </reaction>
</comment>
<dbReference type="InterPro" id="IPR036621">
    <property type="entry name" value="Anticodon-bd_dom_sf"/>
</dbReference>
<keyword evidence="2 9" id="KW-0963">Cytoplasm</keyword>
<dbReference type="Gene3D" id="3.40.50.800">
    <property type="entry name" value="Anticodon-binding domain"/>
    <property type="match status" value="1"/>
</dbReference>
<name>A0ABV1DXJ5_9FIRM</name>
<dbReference type="RefSeq" id="WP_349218045.1">
    <property type="nucleotide sequence ID" value="NZ_JBBMFD010000003.1"/>
</dbReference>
<evidence type="ECO:0000256" key="5">
    <source>
        <dbReference type="ARBA" id="ARBA00022840"/>
    </source>
</evidence>
<gene>
    <name evidence="9 11" type="primary">hisS</name>
    <name evidence="11" type="ORF">WMO26_02945</name>
</gene>
<evidence type="ECO:0000256" key="2">
    <source>
        <dbReference type="ARBA" id="ARBA00022490"/>
    </source>
</evidence>
<evidence type="ECO:0000256" key="1">
    <source>
        <dbReference type="ARBA" id="ARBA00008226"/>
    </source>
</evidence>
<dbReference type="Pfam" id="PF13393">
    <property type="entry name" value="tRNA-synt_His"/>
    <property type="match status" value="1"/>
</dbReference>
<evidence type="ECO:0000259" key="10">
    <source>
        <dbReference type="PROSITE" id="PS50862"/>
    </source>
</evidence>
<dbReference type="InterPro" id="IPR004154">
    <property type="entry name" value="Anticodon-bd"/>
</dbReference>
<evidence type="ECO:0000256" key="7">
    <source>
        <dbReference type="ARBA" id="ARBA00023146"/>
    </source>
</evidence>
<dbReference type="PROSITE" id="PS50862">
    <property type="entry name" value="AA_TRNA_LIGASE_II"/>
    <property type="match status" value="1"/>
</dbReference>
<keyword evidence="4 9" id="KW-0547">Nucleotide-binding</keyword>
<reference evidence="11 12" key="1">
    <citation type="submission" date="2024-03" db="EMBL/GenBank/DDBJ databases">
        <title>Human intestinal bacterial collection.</title>
        <authorList>
            <person name="Pauvert C."/>
            <person name="Hitch T.C.A."/>
            <person name="Clavel T."/>
        </authorList>
    </citation>
    <scope>NUCLEOTIDE SEQUENCE [LARGE SCALE GENOMIC DNA]</scope>
    <source>
        <strain evidence="11 12">CLA-JM-H44</strain>
    </source>
</reference>
<dbReference type="InterPro" id="IPR015807">
    <property type="entry name" value="His-tRNA-ligase"/>
</dbReference>
<proteinExistence type="inferred from homology"/>
<dbReference type="InterPro" id="IPR041715">
    <property type="entry name" value="HisRS-like_core"/>
</dbReference>
<dbReference type="CDD" id="cd00859">
    <property type="entry name" value="HisRS_anticodon"/>
    <property type="match status" value="1"/>
</dbReference>
<comment type="caution">
    <text evidence="11">The sequence shown here is derived from an EMBL/GenBank/DDBJ whole genome shotgun (WGS) entry which is preliminary data.</text>
</comment>
<dbReference type="EMBL" id="JBBMFD010000003">
    <property type="protein sequence ID" value="MEQ2439779.1"/>
    <property type="molecule type" value="Genomic_DNA"/>
</dbReference>
<dbReference type="SUPFAM" id="SSF52954">
    <property type="entry name" value="Class II aaRS ABD-related"/>
    <property type="match status" value="1"/>
</dbReference>
<accession>A0ABV1DXJ5</accession>
<evidence type="ECO:0000256" key="3">
    <source>
        <dbReference type="ARBA" id="ARBA00022598"/>
    </source>
</evidence>
<dbReference type="CDD" id="cd00773">
    <property type="entry name" value="HisRS-like_core"/>
    <property type="match status" value="1"/>
</dbReference>
<dbReference type="GO" id="GO:0004821">
    <property type="term" value="F:histidine-tRNA ligase activity"/>
    <property type="evidence" value="ECO:0007669"/>
    <property type="project" value="UniProtKB-EC"/>
</dbReference>
<keyword evidence="12" id="KW-1185">Reference proteome</keyword>
<sequence>MALLTKAPRGTQDLLPKDSGKLQFVEGSLLDTAKRYGFQEIRTPVFEHTELFLRSVGETTDVVQKEMYTFQDKGNRSITLRPEGTAGAARAVLEHSLHNDALPVKVSYLTGCYRYEKPQAGRLREFHQFGIEIFGAEKPAADAEIICVANEALAHLGVKNLQLQLNSIGCPACRAEYHKALRAYFEARREDLCDTCKGRLERNPMRILDCKSPVCQDIAKDAPNMLDYLCDDCKEHFEGVKGFLDAAGLSYVINPRIVRGLDYYTRTVFEFVSQDIGSQGTVCGGGRYDGLMEELGGPRLPSLGFGMGIERLMLVLKNQGAELPEDPPCNVYIASMGDAAAKEAFRIAELLREEGFSAQCDLVGRSLKAQMKYADKIGAQHTMVLGDNELAAGKANLKDMATGEQVEVDLGEGLIDVIYRTQLEKELANISQAGGEADIAALLSGIQNREE</sequence>
<dbReference type="Proteomes" id="UP001489509">
    <property type="component" value="Unassembled WGS sequence"/>
</dbReference>
<evidence type="ECO:0000256" key="4">
    <source>
        <dbReference type="ARBA" id="ARBA00022741"/>
    </source>
</evidence>
<evidence type="ECO:0000256" key="8">
    <source>
        <dbReference type="ARBA" id="ARBA00047639"/>
    </source>
</evidence>